<sequence>LAFATSKFFSDTTIKSSVEWKAEDYLDFPNVTICHPNYFSKRKMSDLDFHMHGANALERLSPILALTLNDFPIGQVSRAPINLPLKGFLRLKLTKATIDRTGLRGQTLSLHKDMCVESDELFEARFKVPYTEANCGSTLLASFLDDCSMSTLTGLPKDQDKRACEPWDFILLANKSFEPQRELIKTEKLTATPIIVQHINGQMCPKDCFFQTYNTVPSISEGNVKLMTDYFNKVASPKDISSPEYGQDQKMDMIYTQTTSLQSNVATLTFRDISGLELFFSTLESSTTTLYRDSLAVFL</sequence>
<reference evidence="1 2" key="1">
    <citation type="journal article" date="2018" name="Nat. Ecol. Evol.">
        <title>Genomic signatures of mitonuclear coevolution across populations of Tigriopus californicus.</title>
        <authorList>
            <person name="Barreto F.S."/>
            <person name="Watson E.T."/>
            <person name="Lima T.G."/>
            <person name="Willett C.S."/>
            <person name="Edmands S."/>
            <person name="Li W."/>
            <person name="Burton R.S."/>
        </authorList>
    </citation>
    <scope>NUCLEOTIDE SEQUENCE [LARGE SCALE GENOMIC DNA]</scope>
    <source>
        <strain evidence="1 2">San Diego</strain>
    </source>
</reference>
<feature type="non-terminal residue" evidence="1">
    <location>
        <position position="299"/>
    </location>
</feature>
<keyword evidence="2" id="KW-1185">Reference proteome</keyword>
<gene>
    <name evidence="1" type="ORF">TCAL_07605</name>
</gene>
<proteinExistence type="predicted"/>
<evidence type="ECO:0000313" key="1">
    <source>
        <dbReference type="EMBL" id="TRY76758.1"/>
    </source>
</evidence>
<protein>
    <submittedName>
        <fullName evidence="1">Uncharacterized protein</fullName>
    </submittedName>
</protein>
<organism evidence="1 2">
    <name type="scientific">Tigriopus californicus</name>
    <name type="common">Marine copepod</name>
    <dbReference type="NCBI Taxonomy" id="6832"/>
    <lineage>
        <taxon>Eukaryota</taxon>
        <taxon>Metazoa</taxon>
        <taxon>Ecdysozoa</taxon>
        <taxon>Arthropoda</taxon>
        <taxon>Crustacea</taxon>
        <taxon>Multicrustacea</taxon>
        <taxon>Hexanauplia</taxon>
        <taxon>Copepoda</taxon>
        <taxon>Harpacticoida</taxon>
        <taxon>Harpacticidae</taxon>
        <taxon>Tigriopus</taxon>
    </lineage>
</organism>
<accession>A0A553PGE4</accession>
<feature type="non-terminal residue" evidence="1">
    <location>
        <position position="1"/>
    </location>
</feature>
<dbReference type="EMBL" id="VCGU01000004">
    <property type="protein sequence ID" value="TRY76758.1"/>
    <property type="molecule type" value="Genomic_DNA"/>
</dbReference>
<name>A0A553PGE4_TIGCA</name>
<comment type="caution">
    <text evidence="1">The sequence shown here is derived from an EMBL/GenBank/DDBJ whole genome shotgun (WGS) entry which is preliminary data.</text>
</comment>
<dbReference type="AlphaFoldDB" id="A0A553PGE4"/>
<dbReference type="Proteomes" id="UP000318571">
    <property type="component" value="Chromosome 5"/>
</dbReference>
<evidence type="ECO:0000313" key="2">
    <source>
        <dbReference type="Proteomes" id="UP000318571"/>
    </source>
</evidence>